<feature type="domain" description="PKD" evidence="1">
    <location>
        <begin position="554"/>
        <end position="604"/>
    </location>
</feature>
<gene>
    <name evidence="2" type="ORF">BWY73_01074</name>
</gene>
<comment type="caution">
    <text evidence="2">The sequence shown here is derived from an EMBL/GenBank/DDBJ whole genome shotgun (WGS) entry which is preliminary data.</text>
</comment>
<dbReference type="Gene3D" id="2.60.40.10">
    <property type="entry name" value="Immunoglobulins"/>
    <property type="match status" value="1"/>
</dbReference>
<evidence type="ECO:0000259" key="1">
    <source>
        <dbReference type="PROSITE" id="PS50093"/>
    </source>
</evidence>
<name>A0A1V5ME54_UNCT6</name>
<protein>
    <submittedName>
        <fullName evidence="2">PKD domain protein</fullName>
    </submittedName>
</protein>
<accession>A0A1V5ME54</accession>
<dbReference type="PROSITE" id="PS50093">
    <property type="entry name" value="PKD"/>
    <property type="match status" value="1"/>
</dbReference>
<dbReference type="CDD" id="cd00146">
    <property type="entry name" value="PKD"/>
    <property type="match status" value="1"/>
</dbReference>
<dbReference type="SUPFAM" id="SSF49299">
    <property type="entry name" value="PKD domain"/>
    <property type="match status" value="1"/>
</dbReference>
<dbReference type="SMART" id="SM00089">
    <property type="entry name" value="PKD"/>
    <property type="match status" value="1"/>
</dbReference>
<dbReference type="InterPro" id="IPR013783">
    <property type="entry name" value="Ig-like_fold"/>
</dbReference>
<dbReference type="AlphaFoldDB" id="A0A1V5ME54"/>
<reference evidence="2" key="1">
    <citation type="submission" date="2017-02" db="EMBL/GenBank/DDBJ databases">
        <title>Delving into the versatile metabolic prowess of the omnipresent phylum Bacteroidetes.</title>
        <authorList>
            <person name="Nobu M.K."/>
            <person name="Mei R."/>
            <person name="Narihiro T."/>
            <person name="Kuroda K."/>
            <person name="Liu W.-T."/>
        </authorList>
    </citation>
    <scope>NUCLEOTIDE SEQUENCE</scope>
    <source>
        <strain evidence="2">ADurb.Bin417</strain>
    </source>
</reference>
<organism evidence="2">
    <name type="scientific">candidate division TA06 bacterium ADurb.Bin417</name>
    <dbReference type="NCBI Taxonomy" id="1852828"/>
    <lineage>
        <taxon>Bacteria</taxon>
        <taxon>Bacteria division TA06</taxon>
    </lineage>
</organism>
<evidence type="ECO:0000313" key="2">
    <source>
        <dbReference type="EMBL" id="OPZ91498.1"/>
    </source>
</evidence>
<proteinExistence type="predicted"/>
<dbReference type="InterPro" id="IPR000601">
    <property type="entry name" value="PKD_dom"/>
</dbReference>
<dbReference type="EMBL" id="MWAK01000171">
    <property type="protein sequence ID" value="OPZ91498.1"/>
    <property type="molecule type" value="Genomic_DNA"/>
</dbReference>
<dbReference type="Pfam" id="PF18911">
    <property type="entry name" value="PKD_4"/>
    <property type="match status" value="1"/>
</dbReference>
<dbReference type="Proteomes" id="UP000485484">
    <property type="component" value="Unassembled WGS sequence"/>
</dbReference>
<dbReference type="InterPro" id="IPR022409">
    <property type="entry name" value="PKD/Chitinase_dom"/>
</dbReference>
<sequence length="808" mass="90017">MIIRKLCLAVAGSFPFFLCFSVWPVPAFGQEMRPAIKNPYYEKPAWKLWCDDPAPVGDVSLPPEAQRLFPWPPASERFVDYRKGQDWPGRTYAGFWCDVYSSEDNKHSYVRDAWKSPAGDNAVEGILEGMIHLNRGEIGSHGINFTSQSTTEMGHHIANEKDRLERTERDYYFRDCLRTGPAHISFMDRAPDRAVDEYQALAPCFYNSIGSSGSETMAITKMLIAGGYLPVALKRTLQVNGLYPATLLYIWKAALPYKVPYDDELRHRVAYNSQGDHADYRGSNQTEFNHLFHNYNDELHLRNMVKIAAGMDVAPPVALLKPLEVKGGTVVYDTLKTALLIRQGEDEEIRIRLSAADSYDLQGWPLTFRWKVLYGHRDVQIRREGETAEYTLVIPFDKQLPRGRTSILLIANNGRYDSNPAVVNIYRTAGKDNLRPTLEGLRDLTILPGERAIFRLSGRDPEGFPVVFSQWDGEVGRIEGDTFTWQCPPFHPAGVEPVTVIVSDGSAGNGYNSGRAFITVSPTAACLRPDPPQGPAPLRVSFSSEGSRDLKNGPLRYEWNFDDGSVSGEPNPVHTFTPPGFYEVSLTVTGPSGRHTARSVVRVEPQWPLAIENGWGKDGIDRAVWQLTDPDTAIVHVSGRDGGFVKIYDPKLEKPGPHGLTSLKKLAPPLYLEASFFSVLDGIRPGTGFSILGTQLGYIEAPGESGRNISIGRPLAAGGWASRFIASKVRFPWQKSNLRLFLDADPAHPGRFRYTGFLESDTGENFFRLDNQELPSEGPISIVSGSARSRFELYSIRIWAGKTPSPAR</sequence>
<dbReference type="InterPro" id="IPR035986">
    <property type="entry name" value="PKD_dom_sf"/>
</dbReference>